<feature type="domain" description="Protein kinase" evidence="11">
    <location>
        <begin position="10"/>
        <end position="271"/>
    </location>
</feature>
<evidence type="ECO:0000313" key="13">
    <source>
        <dbReference type="EMBL" id="MDP9750023.1"/>
    </source>
</evidence>
<keyword evidence="5 13" id="KW-0418">Kinase</keyword>
<evidence type="ECO:0000256" key="10">
    <source>
        <dbReference type="SAM" id="Phobius"/>
    </source>
</evidence>
<dbReference type="PROSITE" id="PS51178">
    <property type="entry name" value="PASTA"/>
    <property type="match status" value="3"/>
</dbReference>
<keyword evidence="10" id="KW-0472">Membrane</keyword>
<keyword evidence="2" id="KW-0723">Serine/threonine-protein kinase</keyword>
<dbReference type="PROSITE" id="PS00108">
    <property type="entry name" value="PROTEIN_KINASE_ST"/>
    <property type="match status" value="1"/>
</dbReference>
<dbReference type="Pfam" id="PF00069">
    <property type="entry name" value="Pkinase"/>
    <property type="match status" value="1"/>
</dbReference>
<dbReference type="PROSITE" id="PS00107">
    <property type="entry name" value="PROTEIN_KINASE_ATP"/>
    <property type="match status" value="1"/>
</dbReference>
<evidence type="ECO:0000313" key="14">
    <source>
        <dbReference type="Proteomes" id="UP001223886"/>
    </source>
</evidence>
<dbReference type="SMART" id="SM00740">
    <property type="entry name" value="PASTA"/>
    <property type="match status" value="3"/>
</dbReference>
<dbReference type="InterPro" id="IPR000719">
    <property type="entry name" value="Prot_kinase_dom"/>
</dbReference>
<dbReference type="InterPro" id="IPR005543">
    <property type="entry name" value="PASTA_dom"/>
</dbReference>
<dbReference type="CDD" id="cd06577">
    <property type="entry name" value="PASTA_pknB"/>
    <property type="match status" value="3"/>
</dbReference>
<keyword evidence="14" id="KW-1185">Reference proteome</keyword>
<feature type="domain" description="PASTA" evidence="12">
    <location>
        <begin position="409"/>
        <end position="475"/>
    </location>
</feature>
<evidence type="ECO:0000256" key="6">
    <source>
        <dbReference type="ARBA" id="ARBA00022840"/>
    </source>
</evidence>
<evidence type="ECO:0000256" key="4">
    <source>
        <dbReference type="ARBA" id="ARBA00022741"/>
    </source>
</evidence>
<evidence type="ECO:0000256" key="2">
    <source>
        <dbReference type="ARBA" id="ARBA00022527"/>
    </source>
</evidence>
<comment type="catalytic activity">
    <reaction evidence="8">
        <text>L-seryl-[protein] + ATP = O-phospho-L-seryl-[protein] + ADP + H(+)</text>
        <dbReference type="Rhea" id="RHEA:17989"/>
        <dbReference type="Rhea" id="RHEA-COMP:9863"/>
        <dbReference type="Rhea" id="RHEA-COMP:11604"/>
        <dbReference type="ChEBI" id="CHEBI:15378"/>
        <dbReference type="ChEBI" id="CHEBI:29999"/>
        <dbReference type="ChEBI" id="CHEBI:30616"/>
        <dbReference type="ChEBI" id="CHEBI:83421"/>
        <dbReference type="ChEBI" id="CHEBI:456216"/>
        <dbReference type="EC" id="2.7.11.1"/>
    </reaction>
</comment>
<evidence type="ECO:0000259" key="12">
    <source>
        <dbReference type="PROSITE" id="PS51178"/>
    </source>
</evidence>
<dbReference type="EC" id="2.7.11.1" evidence="1"/>
<evidence type="ECO:0000256" key="1">
    <source>
        <dbReference type="ARBA" id="ARBA00012513"/>
    </source>
</evidence>
<dbReference type="InterPro" id="IPR008271">
    <property type="entry name" value="Ser/Thr_kinase_AS"/>
</dbReference>
<evidence type="ECO:0000256" key="3">
    <source>
        <dbReference type="ARBA" id="ARBA00022679"/>
    </source>
</evidence>
<dbReference type="PANTHER" id="PTHR43289">
    <property type="entry name" value="MITOGEN-ACTIVATED PROTEIN KINASE KINASE KINASE 20-RELATED"/>
    <property type="match status" value="1"/>
</dbReference>
<keyword evidence="4 9" id="KW-0547">Nucleotide-binding</keyword>
<dbReference type="GO" id="GO:0004674">
    <property type="term" value="F:protein serine/threonine kinase activity"/>
    <property type="evidence" value="ECO:0007669"/>
    <property type="project" value="UniProtKB-EC"/>
</dbReference>
<feature type="transmembrane region" description="Helical" evidence="10">
    <location>
        <begin position="316"/>
        <end position="337"/>
    </location>
</feature>
<dbReference type="SMART" id="SM00220">
    <property type="entry name" value="S_TKc"/>
    <property type="match status" value="1"/>
</dbReference>
<dbReference type="InterPro" id="IPR011009">
    <property type="entry name" value="Kinase-like_dom_sf"/>
</dbReference>
<evidence type="ECO:0000259" key="11">
    <source>
        <dbReference type="PROSITE" id="PS50011"/>
    </source>
</evidence>
<dbReference type="SUPFAM" id="SSF54184">
    <property type="entry name" value="Penicillin-binding protein 2x (pbp-2x), c-terminal domain"/>
    <property type="match status" value="2"/>
</dbReference>
<dbReference type="InterPro" id="IPR017441">
    <property type="entry name" value="Protein_kinase_ATP_BS"/>
</dbReference>
<dbReference type="NCBIfam" id="NF033483">
    <property type="entry name" value="PknB_PASTA_kin"/>
    <property type="match status" value="1"/>
</dbReference>
<dbReference type="CDD" id="cd14014">
    <property type="entry name" value="STKc_PknB_like"/>
    <property type="match status" value="1"/>
</dbReference>
<organism evidence="13 14">
    <name type="scientific">Thermoanaerobacter pentosaceus</name>
    <dbReference type="NCBI Taxonomy" id="694059"/>
    <lineage>
        <taxon>Bacteria</taxon>
        <taxon>Bacillati</taxon>
        <taxon>Bacillota</taxon>
        <taxon>Clostridia</taxon>
        <taxon>Thermoanaerobacterales</taxon>
        <taxon>Thermoanaerobacteraceae</taxon>
        <taxon>Thermoanaerobacter</taxon>
    </lineage>
</organism>
<protein>
    <recommendedName>
        <fullName evidence="1">non-specific serine/threonine protein kinase</fullName>
        <ecNumber evidence="1">2.7.11.1</ecNumber>
    </recommendedName>
</protein>
<name>A0ABT9M1N2_9THEO</name>
<evidence type="ECO:0000256" key="7">
    <source>
        <dbReference type="ARBA" id="ARBA00047899"/>
    </source>
</evidence>
<sequence>MIGRILGNRYEILEEIGEGGMAKVYKAKCHLLNRIVAIKILRPEFAADEDFVKKFRRESQAAASLSHPNIVSIYDVGQEGDIYYIVMEYINGHTLKKLISENGGPLEVKRAIEIARQVCKALDHAHKNRIIHRDIKPQNILVTEEDVAKVTDFGIARAANGSTITYTGDVVGTAYYFSPEQAKGGIVDERTDIYSLGIVLYEMLTGKVPFEGDSPISVALKHIQEEIIPPSRLNEKVPKELDQIVLKATQKDVNLRYQTAADFLKDLDTFLRNPKELNFKEEEITKTRVIPSKDVEELKKAAQKKEKKRGNVIKKITIALLILLLMASLSYGTIYVLNNFFKVNDVVVPNVVGLSLNQASKILSDHNLNMEISEEQYSDKPENTILSQDPSQGSVVKAGSTVYVVISKGRQVVVVPNVINKDYLEAKNILENMGLKANIIEQYNDQFAKGYVFDQNPRQGVQVEYNTAIDLYVSKGQQPAIMPNVVNMTLEEATTALENAGLKLGKVIYKETTEVPEGVVLEQSVPPDSEIQKGSPIDLIVSKMPQMPQGSLQHRTKNVIIELPNKQGTMKVDVYVIQNGQKNLIYSAQHTYQDSPLTVPVTAYKGKATIEVDIDGEVYSTVEARF</sequence>
<evidence type="ECO:0000256" key="9">
    <source>
        <dbReference type="PROSITE-ProRule" id="PRU10141"/>
    </source>
</evidence>
<dbReference type="Proteomes" id="UP001223886">
    <property type="component" value="Unassembled WGS sequence"/>
</dbReference>
<dbReference type="SUPFAM" id="SSF56112">
    <property type="entry name" value="Protein kinase-like (PK-like)"/>
    <property type="match status" value="1"/>
</dbReference>
<dbReference type="EMBL" id="JAURUP010000003">
    <property type="protein sequence ID" value="MDP9750023.1"/>
    <property type="molecule type" value="Genomic_DNA"/>
</dbReference>
<dbReference type="Pfam" id="PF03793">
    <property type="entry name" value="PASTA"/>
    <property type="match status" value="3"/>
</dbReference>
<dbReference type="RefSeq" id="WP_307680801.1">
    <property type="nucleotide sequence ID" value="NZ_JAURUP010000003.1"/>
</dbReference>
<gene>
    <name evidence="13" type="ORF">J2S24_000487</name>
</gene>
<dbReference type="PANTHER" id="PTHR43289:SF34">
    <property type="entry name" value="SERINE_THREONINE-PROTEIN KINASE YBDM-RELATED"/>
    <property type="match status" value="1"/>
</dbReference>
<comment type="catalytic activity">
    <reaction evidence="7">
        <text>L-threonyl-[protein] + ATP = O-phospho-L-threonyl-[protein] + ADP + H(+)</text>
        <dbReference type="Rhea" id="RHEA:46608"/>
        <dbReference type="Rhea" id="RHEA-COMP:11060"/>
        <dbReference type="Rhea" id="RHEA-COMP:11605"/>
        <dbReference type="ChEBI" id="CHEBI:15378"/>
        <dbReference type="ChEBI" id="CHEBI:30013"/>
        <dbReference type="ChEBI" id="CHEBI:30616"/>
        <dbReference type="ChEBI" id="CHEBI:61977"/>
        <dbReference type="ChEBI" id="CHEBI:456216"/>
        <dbReference type="EC" id="2.7.11.1"/>
    </reaction>
</comment>
<keyword evidence="3 13" id="KW-0808">Transferase</keyword>
<reference evidence="13 14" key="1">
    <citation type="submission" date="2023-07" db="EMBL/GenBank/DDBJ databases">
        <title>Genomic Encyclopedia of Type Strains, Phase IV (KMG-IV): sequencing the most valuable type-strain genomes for metagenomic binning, comparative biology and taxonomic classification.</title>
        <authorList>
            <person name="Goeker M."/>
        </authorList>
    </citation>
    <scope>NUCLEOTIDE SEQUENCE [LARGE SCALE GENOMIC DNA]</scope>
    <source>
        <strain evidence="13 14">DSM 25963</strain>
    </source>
</reference>
<comment type="caution">
    <text evidence="13">The sequence shown here is derived from an EMBL/GenBank/DDBJ whole genome shotgun (WGS) entry which is preliminary data.</text>
</comment>
<keyword evidence="10" id="KW-1133">Transmembrane helix</keyword>
<proteinExistence type="predicted"/>
<accession>A0ABT9M1N2</accession>
<feature type="domain" description="PASTA" evidence="12">
    <location>
        <begin position="476"/>
        <end position="543"/>
    </location>
</feature>
<keyword evidence="6 9" id="KW-0067">ATP-binding</keyword>
<dbReference type="Gene3D" id="3.30.200.20">
    <property type="entry name" value="Phosphorylase Kinase, domain 1"/>
    <property type="match status" value="1"/>
</dbReference>
<dbReference type="PROSITE" id="PS50011">
    <property type="entry name" value="PROTEIN_KINASE_DOM"/>
    <property type="match status" value="1"/>
</dbReference>
<evidence type="ECO:0000256" key="5">
    <source>
        <dbReference type="ARBA" id="ARBA00022777"/>
    </source>
</evidence>
<dbReference type="Gene3D" id="3.30.10.20">
    <property type="match status" value="3"/>
</dbReference>
<feature type="binding site" evidence="9">
    <location>
        <position position="39"/>
    </location>
    <ligand>
        <name>ATP</name>
        <dbReference type="ChEBI" id="CHEBI:30616"/>
    </ligand>
</feature>
<keyword evidence="10" id="KW-0812">Transmembrane</keyword>
<feature type="domain" description="PASTA" evidence="12">
    <location>
        <begin position="342"/>
        <end position="408"/>
    </location>
</feature>
<dbReference type="Gene3D" id="1.10.510.10">
    <property type="entry name" value="Transferase(Phosphotransferase) domain 1"/>
    <property type="match status" value="1"/>
</dbReference>
<evidence type="ECO:0000256" key="8">
    <source>
        <dbReference type="ARBA" id="ARBA00048679"/>
    </source>
</evidence>